<dbReference type="SUPFAM" id="SSF141571">
    <property type="entry name" value="Pentapeptide repeat-like"/>
    <property type="match status" value="1"/>
</dbReference>
<dbReference type="Pfam" id="PF00805">
    <property type="entry name" value="Pentapeptide"/>
    <property type="match status" value="1"/>
</dbReference>
<dbReference type="Proteomes" id="UP001595773">
    <property type="component" value="Unassembled WGS sequence"/>
</dbReference>
<reference evidence="2" key="1">
    <citation type="journal article" date="2019" name="Int. J. Syst. Evol. Microbiol.">
        <title>The Global Catalogue of Microorganisms (GCM) 10K type strain sequencing project: providing services to taxonomists for standard genome sequencing and annotation.</title>
        <authorList>
            <consortium name="The Broad Institute Genomics Platform"/>
            <consortium name="The Broad Institute Genome Sequencing Center for Infectious Disease"/>
            <person name="Wu L."/>
            <person name="Ma J."/>
        </authorList>
    </citation>
    <scope>NUCLEOTIDE SEQUENCE [LARGE SCALE GENOMIC DNA]</scope>
    <source>
        <strain evidence="2">CGMCC 1.10698</strain>
    </source>
</reference>
<sequence>MATKKTIRAPRLTSVQLGNLVENEDTFFGPGESYDGQRFDRPNFAGTDLTSTDFLDCELSGPAFDNAQLRGTRFRDSIIADSYAPVFKASRTSWRDVEIRNPRWGSAELYDSTWQSVRIDGGKLDFLNIRSAKITDLCISDCIIGELDLGGAKVTRMALQNCRIGTLDIQQATLTDFDVRSTDFRTLNGIGSMAGTILDEYQLGLLAPLLAAHLGITVA</sequence>
<organism evidence="1 2">
    <name type="scientific">Arthrobacter cryoconiti</name>
    <dbReference type="NCBI Taxonomy" id="748907"/>
    <lineage>
        <taxon>Bacteria</taxon>
        <taxon>Bacillati</taxon>
        <taxon>Actinomycetota</taxon>
        <taxon>Actinomycetes</taxon>
        <taxon>Micrococcales</taxon>
        <taxon>Micrococcaceae</taxon>
        <taxon>Arthrobacter</taxon>
    </lineage>
</organism>
<evidence type="ECO:0000313" key="2">
    <source>
        <dbReference type="Proteomes" id="UP001595773"/>
    </source>
</evidence>
<comment type="caution">
    <text evidence="1">The sequence shown here is derived from an EMBL/GenBank/DDBJ whole genome shotgun (WGS) entry which is preliminary data.</text>
</comment>
<dbReference type="RefSeq" id="WP_230066938.1">
    <property type="nucleotide sequence ID" value="NZ_BAABLL010000008.1"/>
</dbReference>
<dbReference type="InterPro" id="IPR001646">
    <property type="entry name" value="5peptide_repeat"/>
</dbReference>
<keyword evidence="2" id="KW-1185">Reference proteome</keyword>
<evidence type="ECO:0000313" key="1">
    <source>
        <dbReference type="EMBL" id="MFC4266108.1"/>
    </source>
</evidence>
<proteinExistence type="predicted"/>
<dbReference type="Gene3D" id="2.160.20.80">
    <property type="entry name" value="E3 ubiquitin-protein ligase SopA"/>
    <property type="match status" value="1"/>
</dbReference>
<accession>A0ABV8R2E5</accession>
<protein>
    <submittedName>
        <fullName evidence="1">Pentapeptide repeat-containing protein</fullName>
    </submittedName>
</protein>
<name>A0ABV8R2E5_9MICC</name>
<gene>
    <name evidence="1" type="ORF">ACFOW9_10900</name>
</gene>
<dbReference type="EMBL" id="JBHSCQ010000017">
    <property type="protein sequence ID" value="MFC4266108.1"/>
    <property type="molecule type" value="Genomic_DNA"/>
</dbReference>